<keyword evidence="3" id="KW-0411">Iron-sulfur</keyword>
<dbReference type="InterPro" id="IPR036812">
    <property type="entry name" value="NAD(P)_OxRdtase_dom_sf"/>
</dbReference>
<dbReference type="InterPro" id="IPR023210">
    <property type="entry name" value="NADP_OxRdtase_dom"/>
</dbReference>
<dbReference type="InterPro" id="IPR017900">
    <property type="entry name" value="4Fe4S_Fe_S_CS"/>
</dbReference>
<reference evidence="5" key="1">
    <citation type="submission" date="2012-11" db="EMBL/GenBank/DDBJ databases">
        <title>Dependencies among metagenomic species, viruses, plasmids and units of genetic variation.</title>
        <authorList>
            <person name="Nielsen H.B."/>
            <person name="Almeida M."/>
            <person name="Juncker A.S."/>
            <person name="Rasmussen S."/>
            <person name="Li J."/>
            <person name="Sunagawa S."/>
            <person name="Plichta D."/>
            <person name="Gautier L."/>
            <person name="Le Chatelier E."/>
            <person name="Peletier E."/>
            <person name="Bonde I."/>
            <person name="Nielsen T."/>
            <person name="Manichanh C."/>
            <person name="Arumugam M."/>
            <person name="Batto J."/>
            <person name="Santos M.B.Q.D."/>
            <person name="Blom N."/>
            <person name="Borruel N."/>
            <person name="Burgdorf K.S."/>
            <person name="Boumezbeur F."/>
            <person name="Casellas F."/>
            <person name="Dore J."/>
            <person name="Guarner F."/>
            <person name="Hansen T."/>
            <person name="Hildebrand F."/>
            <person name="Kaas R.S."/>
            <person name="Kennedy S."/>
            <person name="Kristiansen K."/>
            <person name="Kultima J.R."/>
            <person name="Leonard P."/>
            <person name="Levenez F."/>
            <person name="Lund O."/>
            <person name="Moumen B."/>
            <person name="Le Paslier D."/>
            <person name="Pons N."/>
            <person name="Pedersen O."/>
            <person name="Prifti E."/>
            <person name="Qin J."/>
            <person name="Raes J."/>
            <person name="Tap J."/>
            <person name="Tims S."/>
            <person name="Ussery D.W."/>
            <person name="Yamada T."/>
            <person name="MetaHit consortium"/>
            <person name="Renault P."/>
            <person name="Sicheritz-Ponten T."/>
            <person name="Bork P."/>
            <person name="Wang J."/>
            <person name="Brunak S."/>
            <person name="Ehrlich S.D."/>
        </authorList>
    </citation>
    <scope>NUCLEOTIDE SEQUENCE [LARGE SCALE GENOMIC DNA]</scope>
</reference>
<dbReference type="Proteomes" id="UP000018168">
    <property type="component" value="Unassembled WGS sequence"/>
</dbReference>
<evidence type="ECO:0000259" key="4">
    <source>
        <dbReference type="PROSITE" id="PS51379"/>
    </source>
</evidence>
<dbReference type="PROSITE" id="PS51379">
    <property type="entry name" value="4FE4S_FER_2"/>
    <property type="match status" value="1"/>
</dbReference>
<evidence type="ECO:0000256" key="2">
    <source>
        <dbReference type="ARBA" id="ARBA00023004"/>
    </source>
</evidence>
<evidence type="ECO:0000256" key="3">
    <source>
        <dbReference type="ARBA" id="ARBA00023014"/>
    </source>
</evidence>
<feature type="domain" description="4Fe-4S ferredoxin-type" evidence="4">
    <location>
        <begin position="341"/>
        <end position="369"/>
    </location>
</feature>
<dbReference type="GO" id="GO:0046872">
    <property type="term" value="F:metal ion binding"/>
    <property type="evidence" value="ECO:0007669"/>
    <property type="project" value="UniProtKB-KW"/>
</dbReference>
<dbReference type="Pfam" id="PF13187">
    <property type="entry name" value="Fer4_9"/>
    <property type="match status" value="1"/>
</dbReference>
<dbReference type="Pfam" id="PF00248">
    <property type="entry name" value="Aldo_ket_red"/>
    <property type="match status" value="1"/>
</dbReference>
<dbReference type="GO" id="GO:0051536">
    <property type="term" value="F:iron-sulfur cluster binding"/>
    <property type="evidence" value="ECO:0007669"/>
    <property type="project" value="UniProtKB-KW"/>
</dbReference>
<protein>
    <submittedName>
        <fullName evidence="5">Oxidoreductase aldo/keto reductase family protein</fullName>
    </submittedName>
</protein>
<keyword evidence="2" id="KW-0408">Iron</keyword>
<evidence type="ECO:0000313" key="6">
    <source>
        <dbReference type="Proteomes" id="UP000018168"/>
    </source>
</evidence>
<gene>
    <name evidence="5" type="ORF">BN578_00854</name>
</gene>
<dbReference type="AlphaFoldDB" id="R6NAG1"/>
<dbReference type="SUPFAM" id="SSF46548">
    <property type="entry name" value="alpha-helical ferredoxin"/>
    <property type="match status" value="1"/>
</dbReference>
<dbReference type="PANTHER" id="PTHR43312:SF2">
    <property type="entry name" value="OXIDOREDUCTASE"/>
    <property type="match status" value="1"/>
</dbReference>
<dbReference type="SUPFAM" id="SSF51430">
    <property type="entry name" value="NAD(P)-linked oxidoreductase"/>
    <property type="match status" value="1"/>
</dbReference>
<keyword evidence="1" id="KW-0479">Metal-binding</keyword>
<dbReference type="EMBL" id="CBEP010000108">
    <property type="protein sequence ID" value="CDC05324.1"/>
    <property type="molecule type" value="Genomic_DNA"/>
</dbReference>
<dbReference type="CDD" id="cd19096">
    <property type="entry name" value="AKR_Fe-S_oxidoreductase"/>
    <property type="match status" value="1"/>
</dbReference>
<evidence type="ECO:0000313" key="5">
    <source>
        <dbReference type="EMBL" id="CDC05324.1"/>
    </source>
</evidence>
<name>R6NAG1_9FIRM</name>
<sequence>MEQRKMKGTEEMVSLLGLGCMRFPHETPGSDDIDVEKAEKMIDYAIKHGVNYFDTAYPYHGHQSEPFLGQAMKKYPRESFYLASKLPMWYLKKEADVARYFEEQLERCQVEYFDFYLCHAMNEERFQMLQEYHIFEKLAEYKKQGKIRHIGFSFHDSPEVLEKICSAYPWEFAQIQLNYVDWDFQDAKAQYEILERHGLPAIIMEPVRGGALADLGEGPNQVLKRADQKASIASWAIRYAASLPNVLTVLSGMSTDEQLADNIQTMTDFQPLSADEREVLENALEIYRRNVLIPCTGCRYCIDCPVGIDIPSIFRLYNHFSMNRHTLNKPENEFLADYQKIEESCRADQCIGCQNCVSHCPQSIQVPEELAKIAAFVSGLEKNE</sequence>
<dbReference type="Gene3D" id="3.20.20.100">
    <property type="entry name" value="NADP-dependent oxidoreductase domain"/>
    <property type="match status" value="1"/>
</dbReference>
<accession>R6NAG1</accession>
<evidence type="ECO:0000256" key="1">
    <source>
        <dbReference type="ARBA" id="ARBA00022723"/>
    </source>
</evidence>
<proteinExistence type="predicted"/>
<comment type="caution">
    <text evidence="5">The sequence shown here is derived from an EMBL/GenBank/DDBJ whole genome shotgun (WGS) entry which is preliminary data.</text>
</comment>
<organism evidence="5 6">
    <name type="scientific">[Clostridium] leptum CAG:27</name>
    <dbReference type="NCBI Taxonomy" id="1263068"/>
    <lineage>
        <taxon>Bacteria</taxon>
        <taxon>Bacillati</taxon>
        <taxon>Bacillota</taxon>
        <taxon>Clostridia</taxon>
        <taxon>Eubacteriales</taxon>
        <taxon>Oscillospiraceae</taxon>
        <taxon>Oscillospiraceae incertae sedis</taxon>
    </lineage>
</organism>
<dbReference type="PROSITE" id="PS00198">
    <property type="entry name" value="4FE4S_FER_1"/>
    <property type="match status" value="1"/>
</dbReference>
<dbReference type="InterPro" id="IPR017896">
    <property type="entry name" value="4Fe4S_Fe-S-bd"/>
</dbReference>
<dbReference type="InterPro" id="IPR053135">
    <property type="entry name" value="AKR2_Oxidoreductase"/>
</dbReference>
<dbReference type="PANTHER" id="PTHR43312">
    <property type="entry name" value="D-THREO-ALDOSE 1-DEHYDROGENASE"/>
    <property type="match status" value="1"/>
</dbReference>